<dbReference type="InterPro" id="IPR018114">
    <property type="entry name" value="TRYPSIN_HIS"/>
</dbReference>
<dbReference type="InterPro" id="IPR028994">
    <property type="entry name" value="Integrin_alpha_N"/>
</dbReference>
<dbReference type="Pfam" id="PF13517">
    <property type="entry name" value="FG-GAP_3"/>
    <property type="match status" value="1"/>
</dbReference>
<dbReference type="InterPro" id="IPR043504">
    <property type="entry name" value="Peptidase_S1_PA_chymotrypsin"/>
</dbReference>
<dbReference type="PROSITE" id="PS00134">
    <property type="entry name" value="TRYPSIN_HIS"/>
    <property type="match status" value="1"/>
</dbReference>
<keyword evidence="2" id="KW-0645">Protease</keyword>
<dbReference type="InterPro" id="IPR013517">
    <property type="entry name" value="FG-GAP"/>
</dbReference>
<keyword evidence="2" id="KW-0614">Plasmid</keyword>
<keyword evidence="2" id="KW-0378">Hydrolase</keyword>
<dbReference type="GO" id="GO:0006508">
    <property type="term" value="P:proteolysis"/>
    <property type="evidence" value="ECO:0007669"/>
    <property type="project" value="UniProtKB-KW"/>
</dbReference>
<dbReference type="EC" id="3.4.21.-" evidence="2"/>
<evidence type="ECO:0000313" key="2">
    <source>
        <dbReference type="EMBL" id="XDV69397.1"/>
    </source>
</evidence>
<geneLocation type="plasmid" evidence="2">
    <name>unnamed1</name>
</geneLocation>
<proteinExistence type="predicted"/>
<dbReference type="GO" id="GO:0004252">
    <property type="term" value="F:serine-type endopeptidase activity"/>
    <property type="evidence" value="ECO:0007669"/>
    <property type="project" value="InterPro"/>
</dbReference>
<evidence type="ECO:0000256" key="1">
    <source>
        <dbReference type="ARBA" id="ARBA00022729"/>
    </source>
</evidence>
<dbReference type="RefSeq" id="WP_369780572.1">
    <property type="nucleotide sequence ID" value="NZ_CP165728.1"/>
</dbReference>
<sequence>MAAAPPGIPTGVHFDGLPMVGTFFFDGKPVGGNSTYCTGSVVRSQGKNLVLTAGHCANGLLDASHRIFVPQYHQGRSAANQPAGIFPVAAIYRDPRYPRNETTKSYLSDLDFSFVTLTPNDRGSAENLTGALTFTPTPTYENNVRVVGYPSSNSVNPKHQAITCDVPTSRLYPFRQMKMECGGYYGGVSGSPWIKDYDAKTRTGQVIGNVGGYNGGGNDAEAHWVSYSPIYGKDAQDLYNDANNGVDPSAVKRPNPYQAPTDGPVLPGSGETWKHAKQISAGNFSGTGHSDLLVIWTDGEVTLYPGDGNGGFRPERQLLAPNAGWKPVATITAGDFTGSNQFDLMVRWDDGRMTLHGDVGSNGLGAGVEMAPPGSIWSHATQIAAGRFNAATYVTDLMVRWSDGELSLFTNVGAGTLGQEYKLKDPNSTWKEATLLTSGQFSGNQKWDLMVRWDSGALNNYVGTTTGGLGSEQPIHGPNKTWTHSVIMTTGQFTSDGLTNDLMIRWTDGETTLYQDTRMNSLGTERMISPPA</sequence>
<dbReference type="EMBL" id="CP165728">
    <property type="protein sequence ID" value="XDV69397.1"/>
    <property type="molecule type" value="Genomic_DNA"/>
</dbReference>
<dbReference type="AlphaFoldDB" id="A0AB39YLE5"/>
<dbReference type="InterPro" id="IPR009003">
    <property type="entry name" value="Peptidase_S1_PA"/>
</dbReference>
<accession>A0AB39YLE5</accession>
<dbReference type="SUPFAM" id="SSF69318">
    <property type="entry name" value="Integrin alpha N-terminal domain"/>
    <property type="match status" value="1"/>
</dbReference>
<dbReference type="Gene3D" id="2.40.10.10">
    <property type="entry name" value="Trypsin-like serine proteases"/>
    <property type="match status" value="2"/>
</dbReference>
<name>A0AB39YLE5_9ACTN</name>
<keyword evidence="1" id="KW-0732">Signal</keyword>
<organism evidence="2">
    <name type="scientific">Streptomyces sp. R33</name>
    <dbReference type="NCBI Taxonomy" id="3238629"/>
    <lineage>
        <taxon>Bacteria</taxon>
        <taxon>Bacillati</taxon>
        <taxon>Actinomycetota</taxon>
        <taxon>Actinomycetes</taxon>
        <taxon>Kitasatosporales</taxon>
        <taxon>Streptomycetaceae</taxon>
        <taxon>Streptomyces</taxon>
    </lineage>
</organism>
<reference evidence="2" key="1">
    <citation type="submission" date="2024-08" db="EMBL/GenBank/DDBJ databases">
        <authorList>
            <person name="Yu S.T."/>
        </authorList>
    </citation>
    <scope>NUCLEOTIDE SEQUENCE</scope>
    <source>
        <strain evidence="2">R33</strain>
        <plasmid evidence="2">unnamed1</plasmid>
    </source>
</reference>
<protein>
    <submittedName>
        <fullName evidence="2">Serine protease</fullName>
        <ecNumber evidence="2">3.4.21.-</ecNumber>
    </submittedName>
</protein>
<dbReference type="Pfam" id="PF13365">
    <property type="entry name" value="Trypsin_2"/>
    <property type="match status" value="1"/>
</dbReference>
<gene>
    <name evidence="2" type="ORF">AB5J51_41465</name>
</gene>
<dbReference type="SUPFAM" id="SSF50494">
    <property type="entry name" value="Trypsin-like serine proteases"/>
    <property type="match status" value="1"/>
</dbReference>